<dbReference type="Proteomes" id="UP000287394">
    <property type="component" value="Chromosome"/>
</dbReference>
<keyword evidence="3" id="KW-1185">Reference proteome</keyword>
<dbReference type="AlphaFoldDB" id="A0A402CWF0"/>
<feature type="compositionally biased region" description="Basic and acidic residues" evidence="1">
    <location>
        <begin position="146"/>
        <end position="155"/>
    </location>
</feature>
<dbReference type="KEGG" id="ccot:CCAX7_61940"/>
<dbReference type="RefSeq" id="WP_119321686.1">
    <property type="nucleotide sequence ID" value="NZ_AP025739.1"/>
</dbReference>
<sequence length="281" mass="30815">MDSSETQALSPWEAAPFVVEHLRLDPQPDGSFRPAACVLITPALRTSGLLASLPAAEMQSLLFLLSFVTPNGRCLPSVQELVAATGEPERSVRQRMERLAGAQWRGQPLAHEVERESGMDAFAPGRGVLADVLREPEPPSNSGQGLREEPQRSTRDAAIAHSRARYTRPRDEVERDIAEFYGWELPGGSGSNAGSTGGGAEDRERVELRRRLFSVGIGGDQAEAILDEFPAGRIRRQLDWLPYRKARERSRLLIAAIAEDYEEPPALRGNRAQSGGISRRG</sequence>
<name>A0A402CWF0_9BACT</name>
<gene>
    <name evidence="2" type="ORF">CCAX7_61940</name>
</gene>
<evidence type="ECO:0000256" key="1">
    <source>
        <dbReference type="SAM" id="MobiDB-lite"/>
    </source>
</evidence>
<protein>
    <submittedName>
        <fullName evidence="2">Uncharacterized protein</fullName>
    </submittedName>
</protein>
<dbReference type="EMBL" id="AP025739">
    <property type="protein sequence ID" value="BDI34143.1"/>
    <property type="molecule type" value="Genomic_DNA"/>
</dbReference>
<organism evidence="2 3">
    <name type="scientific">Capsulimonas corticalis</name>
    <dbReference type="NCBI Taxonomy" id="2219043"/>
    <lineage>
        <taxon>Bacteria</taxon>
        <taxon>Bacillati</taxon>
        <taxon>Armatimonadota</taxon>
        <taxon>Armatimonadia</taxon>
        <taxon>Capsulimonadales</taxon>
        <taxon>Capsulimonadaceae</taxon>
        <taxon>Capsulimonas</taxon>
    </lineage>
</organism>
<evidence type="ECO:0000313" key="2">
    <source>
        <dbReference type="EMBL" id="BDI34143.1"/>
    </source>
</evidence>
<evidence type="ECO:0000313" key="3">
    <source>
        <dbReference type="Proteomes" id="UP000287394"/>
    </source>
</evidence>
<proteinExistence type="predicted"/>
<reference evidence="2 3" key="1">
    <citation type="journal article" date="2019" name="Int. J. Syst. Evol. Microbiol.">
        <title>Capsulimonas corticalis gen. nov., sp. nov., an aerobic capsulated bacterium, of a novel bacterial order, Capsulimonadales ord. nov., of the class Armatimonadia of the phylum Armatimonadetes.</title>
        <authorList>
            <person name="Li J."/>
            <person name="Kudo C."/>
            <person name="Tonouchi A."/>
        </authorList>
    </citation>
    <scope>NUCLEOTIDE SEQUENCE [LARGE SCALE GENOMIC DNA]</scope>
    <source>
        <strain evidence="2 3">AX-7</strain>
    </source>
</reference>
<accession>A0A402CWF0</accession>
<feature type="region of interest" description="Disordered" evidence="1">
    <location>
        <begin position="132"/>
        <end position="170"/>
    </location>
</feature>